<evidence type="ECO:0000313" key="3">
    <source>
        <dbReference type="Proteomes" id="UP001626550"/>
    </source>
</evidence>
<dbReference type="EMBL" id="JBJKFK010001163">
    <property type="protein sequence ID" value="KAL3313881.1"/>
    <property type="molecule type" value="Genomic_DNA"/>
</dbReference>
<gene>
    <name evidence="2" type="primary">RAD50_4</name>
    <name evidence="2" type="ORF">Ciccas_007509</name>
</gene>
<name>A0ABD2Q6N4_9PLAT</name>
<evidence type="ECO:0000313" key="2">
    <source>
        <dbReference type="EMBL" id="KAL3313881.1"/>
    </source>
</evidence>
<organism evidence="2 3">
    <name type="scientific">Cichlidogyrus casuarinus</name>
    <dbReference type="NCBI Taxonomy" id="1844966"/>
    <lineage>
        <taxon>Eukaryota</taxon>
        <taxon>Metazoa</taxon>
        <taxon>Spiralia</taxon>
        <taxon>Lophotrochozoa</taxon>
        <taxon>Platyhelminthes</taxon>
        <taxon>Monogenea</taxon>
        <taxon>Monopisthocotylea</taxon>
        <taxon>Dactylogyridea</taxon>
        <taxon>Ancyrocephalidae</taxon>
        <taxon>Cichlidogyrus</taxon>
    </lineage>
</organism>
<reference evidence="2 3" key="1">
    <citation type="submission" date="2024-11" db="EMBL/GenBank/DDBJ databases">
        <title>Adaptive evolution of stress response genes in parasites aligns with host niche diversity.</title>
        <authorList>
            <person name="Hahn C."/>
            <person name="Resl P."/>
        </authorList>
    </citation>
    <scope>NUCLEOTIDE SEQUENCE [LARGE SCALE GENOMIC DNA]</scope>
    <source>
        <strain evidence="2">EGGRZ-B1_66</strain>
        <tissue evidence="2">Body</tissue>
    </source>
</reference>
<proteinExistence type="predicted"/>
<dbReference type="Proteomes" id="UP001626550">
    <property type="component" value="Unassembled WGS sequence"/>
</dbReference>
<keyword evidence="1" id="KW-0175">Coiled coil</keyword>
<accession>A0ABD2Q6N4</accession>
<comment type="caution">
    <text evidence="2">The sequence shown here is derived from an EMBL/GenBank/DDBJ whole genome shotgun (WGS) entry which is preliminary data.</text>
</comment>
<keyword evidence="3" id="KW-1185">Reference proteome</keyword>
<feature type="coiled-coil region" evidence="1">
    <location>
        <begin position="104"/>
        <end position="276"/>
    </location>
</feature>
<sequence>MNDKRAQLERKKEIQLQHKLKAMRGKYLDLKVRFSKTECKNKELLEQQKRHEKEKCILRDLETRNLKLREFCNEINDKRAEKEIPMLDKPMALWETYVDLKVRFDEIECKYKVLVEEQKEYEQEKCILQDLERRNLILKEICNEMNDKRAQLERKKEIVEKQCSKMQRTINDQWLRINDLKSQITEMQAQKQQQEKTCEHLLRMHQEFERKIELLEEMHNKKQERNTDMCKANLMEEATSKDLKERTSLKEMEQRCQKLEKEIEEKHDQSEISIEESIKNLDKNVSRLTKKLFKGLIKEFGSTEQVMNAALACDSSFDEAILKHLKINFWVLMIPPQKSRIARFFSPVGRAIMKPFRCCFKGSDD</sequence>
<dbReference type="AlphaFoldDB" id="A0ABD2Q6N4"/>
<evidence type="ECO:0000256" key="1">
    <source>
        <dbReference type="SAM" id="Coils"/>
    </source>
</evidence>
<protein>
    <submittedName>
        <fullName evidence="2">DNA repair protein rad50</fullName>
    </submittedName>
</protein>